<reference evidence="3" key="2">
    <citation type="submission" date="2021-12" db="EMBL/GenBank/DDBJ databases">
        <title>Resequencing data analysis of finger millet.</title>
        <authorList>
            <person name="Hatakeyama M."/>
            <person name="Aluri S."/>
            <person name="Balachadran M.T."/>
            <person name="Sivarajan S.R."/>
            <person name="Poveda L."/>
            <person name="Shimizu-Inatsugi R."/>
            <person name="Schlapbach R."/>
            <person name="Sreeman S.M."/>
            <person name="Shimizu K.K."/>
        </authorList>
    </citation>
    <scope>NUCLEOTIDE SEQUENCE</scope>
</reference>
<keyword evidence="4" id="KW-1185">Reference proteome</keyword>
<feature type="region of interest" description="Disordered" evidence="1">
    <location>
        <begin position="10"/>
        <end position="37"/>
    </location>
</feature>
<gene>
    <name evidence="3" type="primary">gb14588</name>
    <name evidence="3" type="ORF">PR202_gb14588</name>
</gene>
<protein>
    <submittedName>
        <fullName evidence="3">Uncharacterized protein</fullName>
    </submittedName>
</protein>
<dbReference type="AlphaFoldDB" id="A0AAV5ETB9"/>
<organism evidence="3 4">
    <name type="scientific">Eleusine coracana subsp. coracana</name>
    <dbReference type="NCBI Taxonomy" id="191504"/>
    <lineage>
        <taxon>Eukaryota</taxon>
        <taxon>Viridiplantae</taxon>
        <taxon>Streptophyta</taxon>
        <taxon>Embryophyta</taxon>
        <taxon>Tracheophyta</taxon>
        <taxon>Spermatophyta</taxon>
        <taxon>Magnoliopsida</taxon>
        <taxon>Liliopsida</taxon>
        <taxon>Poales</taxon>
        <taxon>Poaceae</taxon>
        <taxon>PACMAD clade</taxon>
        <taxon>Chloridoideae</taxon>
        <taxon>Cynodonteae</taxon>
        <taxon>Eleusininae</taxon>
        <taxon>Eleusine</taxon>
    </lineage>
</organism>
<proteinExistence type="predicted"/>
<reference evidence="3" key="1">
    <citation type="journal article" date="2018" name="DNA Res.">
        <title>Multiple hybrid de novo genome assembly of finger millet, an orphan allotetraploid crop.</title>
        <authorList>
            <person name="Hatakeyama M."/>
            <person name="Aluri S."/>
            <person name="Balachadran M.T."/>
            <person name="Sivarajan S.R."/>
            <person name="Patrignani A."/>
            <person name="Gruter S."/>
            <person name="Poveda L."/>
            <person name="Shimizu-Inatsugi R."/>
            <person name="Baeten J."/>
            <person name="Francoijs K.J."/>
            <person name="Nataraja K.N."/>
            <person name="Reddy Y.A.N."/>
            <person name="Phadnis S."/>
            <person name="Ravikumar R.L."/>
            <person name="Schlapbach R."/>
            <person name="Sreeman S.M."/>
            <person name="Shimizu K.K."/>
        </authorList>
    </citation>
    <scope>NUCLEOTIDE SEQUENCE</scope>
</reference>
<name>A0AAV5ETB9_ELECO</name>
<evidence type="ECO:0000256" key="1">
    <source>
        <dbReference type="SAM" id="MobiDB-lite"/>
    </source>
</evidence>
<dbReference type="Proteomes" id="UP001054889">
    <property type="component" value="Unassembled WGS sequence"/>
</dbReference>
<evidence type="ECO:0000313" key="3">
    <source>
        <dbReference type="EMBL" id="GJN26639.1"/>
    </source>
</evidence>
<feature type="compositionally biased region" description="Polar residues" evidence="1">
    <location>
        <begin position="17"/>
        <end position="34"/>
    </location>
</feature>
<evidence type="ECO:0000256" key="2">
    <source>
        <dbReference type="SAM" id="Phobius"/>
    </source>
</evidence>
<dbReference type="PANTHER" id="PTHR48175:SF3">
    <property type="entry name" value="OS04G0581700 PROTEIN"/>
    <property type="match status" value="1"/>
</dbReference>
<keyword evidence="2" id="KW-0472">Membrane</keyword>
<keyword evidence="2" id="KW-0812">Transmembrane</keyword>
<keyword evidence="2" id="KW-1133">Transmembrane helix</keyword>
<sequence length="164" mass="17912">MSSVHLSARAGAGWLNTDPNPTSPSSQSLNGSTHRSVDLPASATFHDQPHLVLPGPIRPGVAALRDRLDEFGSEESNPKQPCEQKVHSTFFLLGVIATMILVAIVAELLEEYTALVARVLEQLLNDAPFPRRMRFLMLRSLPFVESPLLPPPPPPHALRITTRG</sequence>
<dbReference type="EMBL" id="BQKI01000079">
    <property type="protein sequence ID" value="GJN26639.1"/>
    <property type="molecule type" value="Genomic_DNA"/>
</dbReference>
<feature type="transmembrane region" description="Helical" evidence="2">
    <location>
        <begin position="90"/>
        <end position="109"/>
    </location>
</feature>
<dbReference type="PANTHER" id="PTHR48175">
    <property type="entry name" value="OS04G0581700 PROTEIN"/>
    <property type="match status" value="1"/>
</dbReference>
<comment type="caution">
    <text evidence="3">The sequence shown here is derived from an EMBL/GenBank/DDBJ whole genome shotgun (WGS) entry which is preliminary data.</text>
</comment>
<accession>A0AAV5ETB9</accession>
<evidence type="ECO:0000313" key="4">
    <source>
        <dbReference type="Proteomes" id="UP001054889"/>
    </source>
</evidence>